<keyword evidence="2" id="KW-0808">Transferase</keyword>
<dbReference type="PANTHER" id="PTHR43685">
    <property type="entry name" value="GLYCOSYLTRANSFERASE"/>
    <property type="match status" value="1"/>
</dbReference>
<dbReference type="Gene3D" id="3.90.550.10">
    <property type="entry name" value="Spore Coat Polysaccharide Biosynthesis Protein SpsA, Chain A"/>
    <property type="match status" value="1"/>
</dbReference>
<dbReference type="Proteomes" id="UP000318141">
    <property type="component" value="Unassembled WGS sequence"/>
</dbReference>
<comment type="caution">
    <text evidence="2">The sequence shown here is derived from an EMBL/GenBank/DDBJ whole genome shotgun (WGS) entry which is preliminary data.</text>
</comment>
<dbReference type="InterPro" id="IPR001173">
    <property type="entry name" value="Glyco_trans_2-like"/>
</dbReference>
<reference evidence="2 3" key="1">
    <citation type="submission" date="2019-07" db="EMBL/GenBank/DDBJ databases">
        <title>Genome sequencing of lignin-degrading bacterial isolates.</title>
        <authorList>
            <person name="Gladden J."/>
        </authorList>
    </citation>
    <scope>NUCLEOTIDE SEQUENCE [LARGE SCALE GENOMIC DNA]</scope>
    <source>
        <strain evidence="2 3">J11</strain>
    </source>
</reference>
<dbReference type="InterPro" id="IPR050834">
    <property type="entry name" value="Glycosyltransf_2"/>
</dbReference>
<gene>
    <name evidence="2" type="ORF">L602_002000000370</name>
</gene>
<keyword evidence="3" id="KW-1185">Reference proteome</keyword>
<feature type="domain" description="Glycosyltransferase 2-like" evidence="1">
    <location>
        <begin position="16"/>
        <end position="136"/>
    </location>
</feature>
<proteinExistence type="predicted"/>
<accession>A0A562BMU3</accession>
<sequence length="307" mass="35068">MTRAEQADAHKPRVLVLLATFNGRQWIEPQVQSILAQTGVDVRLVVSDDNSTDGTWEWLTALAESHGEVTLLPRGTRFGGAARNFFRLIRDADLAQGDFVALADQDDIWLPGKLVRAVEMIGRTGAAAYSGNVTAFWPDGRSALIDKAQEQRRFDYMFEAAGPGCTYVLRSTAMQQFRQFLLTHWEPANEAALHDWLMYAWCRANGLKWFIDGEPMLQYRQHGNNQFGANHGMAAARSRLRMMRSGWYRREIRRIAALVDATRVGAPRSLASDGTVPRLFLLRHWRELRRRTRDQLFFFVTVMFGIY</sequence>
<protein>
    <submittedName>
        <fullName evidence="2">Rhamnosyltransferase</fullName>
    </submittedName>
</protein>
<dbReference type="PANTHER" id="PTHR43685:SF2">
    <property type="entry name" value="GLYCOSYLTRANSFERASE 2-LIKE DOMAIN-CONTAINING PROTEIN"/>
    <property type="match status" value="1"/>
</dbReference>
<dbReference type="Pfam" id="PF00535">
    <property type="entry name" value="Glycos_transf_2"/>
    <property type="match status" value="1"/>
</dbReference>
<evidence type="ECO:0000313" key="3">
    <source>
        <dbReference type="Proteomes" id="UP000318141"/>
    </source>
</evidence>
<dbReference type="SUPFAM" id="SSF53448">
    <property type="entry name" value="Nucleotide-diphospho-sugar transferases"/>
    <property type="match status" value="1"/>
</dbReference>
<evidence type="ECO:0000313" key="2">
    <source>
        <dbReference type="EMBL" id="TWG86432.1"/>
    </source>
</evidence>
<organism evidence="2 3">
    <name type="scientific">Cupriavidus gilardii J11</name>
    <dbReference type="NCBI Taxonomy" id="936133"/>
    <lineage>
        <taxon>Bacteria</taxon>
        <taxon>Pseudomonadati</taxon>
        <taxon>Pseudomonadota</taxon>
        <taxon>Betaproteobacteria</taxon>
        <taxon>Burkholderiales</taxon>
        <taxon>Burkholderiaceae</taxon>
        <taxon>Cupriavidus</taxon>
    </lineage>
</organism>
<name>A0A562BMU3_9BURK</name>
<dbReference type="InterPro" id="IPR029044">
    <property type="entry name" value="Nucleotide-diphossugar_trans"/>
</dbReference>
<dbReference type="OrthoDB" id="9802649at2"/>
<dbReference type="GO" id="GO:0016740">
    <property type="term" value="F:transferase activity"/>
    <property type="evidence" value="ECO:0007669"/>
    <property type="project" value="UniProtKB-KW"/>
</dbReference>
<evidence type="ECO:0000259" key="1">
    <source>
        <dbReference type="Pfam" id="PF00535"/>
    </source>
</evidence>
<dbReference type="AlphaFoldDB" id="A0A562BMU3"/>
<dbReference type="EMBL" id="VLJN01000013">
    <property type="protein sequence ID" value="TWG86432.1"/>
    <property type="molecule type" value="Genomic_DNA"/>
</dbReference>